<dbReference type="KEGG" id="ccro:CMC5_033810"/>
<gene>
    <name evidence="1" type="ORF">CMC5_033810</name>
</gene>
<dbReference type="InterPro" id="IPR016024">
    <property type="entry name" value="ARM-type_fold"/>
</dbReference>
<dbReference type="AlphaFoldDB" id="A0A0K1EEW5"/>
<dbReference type="Proteomes" id="UP000067626">
    <property type="component" value="Chromosome"/>
</dbReference>
<dbReference type="Pfam" id="PF08713">
    <property type="entry name" value="DNA_alkylation"/>
    <property type="match status" value="1"/>
</dbReference>
<dbReference type="SUPFAM" id="SSF48371">
    <property type="entry name" value="ARM repeat"/>
    <property type="match status" value="1"/>
</dbReference>
<organism evidence="1 2">
    <name type="scientific">Chondromyces crocatus</name>
    <dbReference type="NCBI Taxonomy" id="52"/>
    <lineage>
        <taxon>Bacteria</taxon>
        <taxon>Pseudomonadati</taxon>
        <taxon>Myxococcota</taxon>
        <taxon>Polyangia</taxon>
        <taxon>Polyangiales</taxon>
        <taxon>Polyangiaceae</taxon>
        <taxon>Chondromyces</taxon>
    </lineage>
</organism>
<dbReference type="EMBL" id="CP012159">
    <property type="protein sequence ID" value="AKT39232.1"/>
    <property type="molecule type" value="Genomic_DNA"/>
</dbReference>
<dbReference type="PANTHER" id="PTHR34070">
    <property type="entry name" value="ARMADILLO-TYPE FOLD"/>
    <property type="match status" value="1"/>
</dbReference>
<accession>A0A0K1EEW5</accession>
<dbReference type="RefSeq" id="WP_050431357.1">
    <property type="nucleotide sequence ID" value="NZ_CP012159.1"/>
</dbReference>
<protein>
    <submittedName>
        <fullName evidence="1">DNA alkylation repair enzyme</fullName>
    </submittedName>
</protein>
<dbReference type="PANTHER" id="PTHR34070:SF1">
    <property type="entry name" value="DNA ALKYLATION REPAIR PROTEIN"/>
    <property type="match status" value="1"/>
</dbReference>
<dbReference type="STRING" id="52.CMC5_033810"/>
<reference evidence="1 2" key="1">
    <citation type="submission" date="2015-07" db="EMBL/GenBank/DDBJ databases">
        <title>Genome analysis of myxobacterium Chondromyces crocatus Cm c5 reveals a high potential for natural compound synthesis and the genetic basis for the loss of fruiting body formation.</title>
        <authorList>
            <person name="Zaburannyi N."/>
            <person name="Bunk B."/>
            <person name="Maier J."/>
            <person name="Overmann J."/>
            <person name="Mueller R."/>
        </authorList>
    </citation>
    <scope>NUCLEOTIDE SEQUENCE [LARGE SCALE GENOMIC DNA]</scope>
    <source>
        <strain evidence="1 2">Cm c5</strain>
    </source>
</reference>
<proteinExistence type="predicted"/>
<evidence type="ECO:0000313" key="2">
    <source>
        <dbReference type="Proteomes" id="UP000067626"/>
    </source>
</evidence>
<sequence length="250" mass="28224">MSPRPKDSLRALAAEIDRALRAEGTPERAVQEKRYLKSALEHVGVPVPSVRAIAKRVRREHPDLTHDDLVALVEALWDEPVHERRLAAIELLNLHVDRLGPEDVPLLERFLRESRTWALVDALAPQAVGTLVTRHPAFGATLDRWARDPDFWIRRAALLALLVPLRTGGGDFERFGRYADAMLEEREFFIRKAIGRVLRDASKKQPERVIAWLTPRVRRAAGLTVREAVKHLPPSEREALLAARGKATAD</sequence>
<keyword evidence="2" id="KW-1185">Reference proteome</keyword>
<dbReference type="Gene3D" id="1.25.10.90">
    <property type="match status" value="1"/>
</dbReference>
<dbReference type="InterPro" id="IPR014825">
    <property type="entry name" value="DNA_alkylation"/>
</dbReference>
<dbReference type="OrthoDB" id="9775346at2"/>
<evidence type="ECO:0000313" key="1">
    <source>
        <dbReference type="EMBL" id="AKT39232.1"/>
    </source>
</evidence>
<name>A0A0K1EEW5_CHOCO</name>